<feature type="domain" description="Peptidase A1" evidence="4">
    <location>
        <begin position="81"/>
        <end position="421"/>
    </location>
</feature>
<dbReference type="EMBL" id="JBGBPQ010000013">
    <property type="protein sequence ID" value="KAL1512189.1"/>
    <property type="molecule type" value="Genomic_DNA"/>
</dbReference>
<dbReference type="InterPro" id="IPR001461">
    <property type="entry name" value="Aspartic_peptidase_A1"/>
</dbReference>
<protein>
    <recommendedName>
        <fullName evidence="4">Peptidase A1 domain-containing protein</fullName>
    </recommendedName>
</protein>
<evidence type="ECO:0000313" key="5">
    <source>
        <dbReference type="EMBL" id="KAL1512189.1"/>
    </source>
</evidence>
<evidence type="ECO:0000256" key="3">
    <source>
        <dbReference type="SAM" id="MobiDB-lite"/>
    </source>
</evidence>
<keyword evidence="2" id="KW-0064">Aspartyl protease</keyword>
<reference evidence="5 6" key="1">
    <citation type="journal article" date="2024" name="Science">
        <title>Giant polyketide synthase enzymes in the biosynthesis of giant marine polyether toxins.</title>
        <authorList>
            <person name="Fallon T.R."/>
            <person name="Shende V.V."/>
            <person name="Wierzbicki I.H."/>
            <person name="Pendleton A.L."/>
            <person name="Watervoot N.F."/>
            <person name="Auber R.P."/>
            <person name="Gonzalez D.J."/>
            <person name="Wisecaver J.H."/>
            <person name="Moore B.S."/>
        </authorList>
    </citation>
    <scope>NUCLEOTIDE SEQUENCE [LARGE SCALE GENOMIC DNA]</scope>
    <source>
        <strain evidence="5 6">12B1</strain>
    </source>
</reference>
<keyword evidence="2" id="KW-0378">Hydrolase</keyword>
<dbReference type="Pfam" id="PF00026">
    <property type="entry name" value="Asp"/>
    <property type="match status" value="1"/>
</dbReference>
<dbReference type="GO" id="GO:0004190">
    <property type="term" value="F:aspartic-type endopeptidase activity"/>
    <property type="evidence" value="ECO:0007669"/>
    <property type="project" value="UniProtKB-KW"/>
</dbReference>
<evidence type="ECO:0000256" key="2">
    <source>
        <dbReference type="RuleBase" id="RU000454"/>
    </source>
</evidence>
<dbReference type="InterPro" id="IPR033121">
    <property type="entry name" value="PEPTIDASE_A1"/>
</dbReference>
<accession>A0AB34J6J4</accession>
<dbReference type="InterPro" id="IPR001969">
    <property type="entry name" value="Aspartic_peptidase_AS"/>
</dbReference>
<dbReference type="PROSITE" id="PS51767">
    <property type="entry name" value="PEPTIDASE_A1"/>
    <property type="match status" value="1"/>
</dbReference>
<name>A0AB34J6J4_PRYPA</name>
<dbReference type="PANTHER" id="PTHR47966:SF51">
    <property type="entry name" value="BETA-SITE APP-CLEAVING ENZYME, ISOFORM A-RELATED"/>
    <property type="match status" value="1"/>
</dbReference>
<organism evidence="5 6">
    <name type="scientific">Prymnesium parvum</name>
    <name type="common">Toxic golden alga</name>
    <dbReference type="NCBI Taxonomy" id="97485"/>
    <lineage>
        <taxon>Eukaryota</taxon>
        <taxon>Haptista</taxon>
        <taxon>Haptophyta</taxon>
        <taxon>Prymnesiophyceae</taxon>
        <taxon>Prymnesiales</taxon>
        <taxon>Prymnesiaceae</taxon>
        <taxon>Prymnesium</taxon>
    </lineage>
</organism>
<dbReference type="InterPro" id="IPR021109">
    <property type="entry name" value="Peptidase_aspartic_dom_sf"/>
</dbReference>
<keyword evidence="2" id="KW-0645">Protease</keyword>
<dbReference type="Gene3D" id="2.40.70.10">
    <property type="entry name" value="Acid Proteases"/>
    <property type="match status" value="2"/>
</dbReference>
<dbReference type="SUPFAM" id="SSF50630">
    <property type="entry name" value="Acid proteases"/>
    <property type="match status" value="1"/>
</dbReference>
<dbReference type="Proteomes" id="UP001515480">
    <property type="component" value="Unassembled WGS sequence"/>
</dbReference>
<comment type="caution">
    <text evidence="5">The sequence shown here is derived from an EMBL/GenBank/DDBJ whole genome shotgun (WGS) entry which is preliminary data.</text>
</comment>
<proteinExistence type="inferred from homology"/>
<evidence type="ECO:0000259" key="4">
    <source>
        <dbReference type="PROSITE" id="PS51767"/>
    </source>
</evidence>
<dbReference type="PROSITE" id="PS00141">
    <property type="entry name" value="ASP_PROTEASE"/>
    <property type="match status" value="1"/>
</dbReference>
<feature type="compositionally biased region" description="Polar residues" evidence="3">
    <location>
        <begin position="27"/>
        <end position="38"/>
    </location>
</feature>
<dbReference type="InterPro" id="IPR034164">
    <property type="entry name" value="Pepsin-like_dom"/>
</dbReference>
<gene>
    <name evidence="5" type="ORF">AB1Y20_005454</name>
</gene>
<dbReference type="GO" id="GO:0006508">
    <property type="term" value="P:proteolysis"/>
    <property type="evidence" value="ECO:0007669"/>
    <property type="project" value="UniProtKB-KW"/>
</dbReference>
<evidence type="ECO:0000256" key="1">
    <source>
        <dbReference type="ARBA" id="ARBA00007447"/>
    </source>
</evidence>
<dbReference type="CDD" id="cd05471">
    <property type="entry name" value="pepsin_like"/>
    <property type="match status" value="1"/>
</dbReference>
<feature type="region of interest" description="Disordered" evidence="3">
    <location>
        <begin position="22"/>
        <end position="42"/>
    </location>
</feature>
<sequence length="497" mass="52348">MLLPFAAAALVASRTAQDATHLLASDGGSSPLQPATDSSRPRLREVLPHRRLARAAEELSEAPADAQPGCVVARNFMNTQYTVSIAVDGQSFWAVPDTGSFELLVPSSNCSQCTACEGNAKTTFPETDVHARSVRSHRVDIAFGQGNVVTRTVNAPVQVGGLSAPTQSLLLLEEINLSHYCDSSYDGVMGLGCRRNARDEDLEPSLLASMGIDDFSLCFGRYDADPGRLILGGGILGLQYSHVPVVGQRHWAVQLVGAAFASPSDAGRSGERTRSLTGALCATPPYCSAIVDSGTSLIAGPRQLVYALIDALHPQLEEDCSNVDQLPELEFAVGPPGASLPLRLSPEFYVLRTESTDADTDLPADPPAAPSAPPRQRCSLMFMELDMQDHTFGPVWILGAPFMRAYSTLFSRGEDGPTGGSVSPNPPAAARQIGFARIPNATNPCAGCPGSRGTSALAEASARGEVAGPPSVSLRHARLSLLAKWGSRAANTPAHIL</sequence>
<keyword evidence="6" id="KW-1185">Reference proteome</keyword>
<dbReference type="PANTHER" id="PTHR47966">
    <property type="entry name" value="BETA-SITE APP-CLEAVING ENZYME, ISOFORM A-RELATED"/>
    <property type="match status" value="1"/>
</dbReference>
<evidence type="ECO:0000313" key="6">
    <source>
        <dbReference type="Proteomes" id="UP001515480"/>
    </source>
</evidence>
<dbReference type="AlphaFoldDB" id="A0AB34J6J4"/>
<dbReference type="PRINTS" id="PR00792">
    <property type="entry name" value="PEPSIN"/>
</dbReference>
<comment type="similarity">
    <text evidence="1 2">Belongs to the peptidase A1 family.</text>
</comment>